<dbReference type="InterPro" id="IPR036640">
    <property type="entry name" value="ABC1_TM_sf"/>
</dbReference>
<dbReference type="Proteomes" id="UP000011080">
    <property type="component" value="Unassembled WGS sequence"/>
</dbReference>
<accession>L8HR61</accession>
<feature type="non-terminal residue" evidence="7">
    <location>
        <position position="1"/>
    </location>
</feature>
<organism evidence="7 8">
    <name type="scientific">Bos mutus</name>
    <name type="common">wild yak</name>
    <dbReference type="NCBI Taxonomy" id="72004"/>
    <lineage>
        <taxon>Eukaryota</taxon>
        <taxon>Metazoa</taxon>
        <taxon>Chordata</taxon>
        <taxon>Craniata</taxon>
        <taxon>Vertebrata</taxon>
        <taxon>Euteleostomi</taxon>
        <taxon>Mammalia</taxon>
        <taxon>Eutheria</taxon>
        <taxon>Laurasiatheria</taxon>
        <taxon>Artiodactyla</taxon>
        <taxon>Ruminantia</taxon>
        <taxon>Pecora</taxon>
        <taxon>Bovidae</taxon>
        <taxon>Bovinae</taxon>
        <taxon>Bos</taxon>
    </lineage>
</organism>
<feature type="transmembrane region" description="Helical" evidence="6">
    <location>
        <begin position="78"/>
        <end position="96"/>
    </location>
</feature>
<dbReference type="PANTHER" id="PTHR24223">
    <property type="entry name" value="ATP-BINDING CASSETTE SUB-FAMILY C"/>
    <property type="match status" value="1"/>
</dbReference>
<dbReference type="EMBL" id="JH883513">
    <property type="protein sequence ID" value="ELR46338.1"/>
    <property type="molecule type" value="Genomic_DNA"/>
</dbReference>
<sequence>SFIFRIIILGYKKPLEREDLFELNEGDSSYIVCPIFEKQWRKEVLRTQERQKVKSSFHKEAHTRKPSLLRALWNTFKFALIQVALFKVLADVLSFTSPLIMKQMILFCEQRPDFGWSGYGYALALFVVVFLQTLILQQYQRFKMLTSAKIKTAVIGLIYKKVSLATFGVYFLLDEENILTATKVFTSMSLFNILRLPLFDLPMVISAVVQTRISLVHLEDFLNTEELLPHSIEANYIGDHAIGFINASFSWDKTGIPVLKEAPWLMFPSRPGFRIAFCKKTFSSALS</sequence>
<dbReference type="SUPFAM" id="SSF90123">
    <property type="entry name" value="ABC transporter transmembrane region"/>
    <property type="match status" value="1"/>
</dbReference>
<dbReference type="AlphaFoldDB" id="L8HR61"/>
<evidence type="ECO:0000256" key="1">
    <source>
        <dbReference type="ARBA" id="ARBA00022692"/>
    </source>
</evidence>
<evidence type="ECO:0000313" key="8">
    <source>
        <dbReference type="Proteomes" id="UP000011080"/>
    </source>
</evidence>
<keyword evidence="5 6" id="KW-0472">Membrane</keyword>
<reference evidence="7 8" key="1">
    <citation type="journal article" date="2012" name="Nat. Genet.">
        <title>The yak genome and adaptation to life at high altitude.</title>
        <authorList>
            <person name="Qiu Q."/>
            <person name="Zhang G."/>
            <person name="Ma T."/>
            <person name="Qian W."/>
            <person name="Wang J."/>
            <person name="Ye Z."/>
            <person name="Cao C."/>
            <person name="Hu Q."/>
            <person name="Kim J."/>
            <person name="Larkin D.M."/>
            <person name="Auvil L."/>
            <person name="Capitanu B."/>
            <person name="Ma J."/>
            <person name="Lewin H.A."/>
            <person name="Qian X."/>
            <person name="Lang Y."/>
            <person name="Zhou R."/>
            <person name="Wang L."/>
            <person name="Wang K."/>
            <person name="Xia J."/>
            <person name="Liao S."/>
            <person name="Pan S."/>
            <person name="Lu X."/>
            <person name="Hou H."/>
            <person name="Wang Y."/>
            <person name="Zang X."/>
            <person name="Yin Y."/>
            <person name="Ma H."/>
            <person name="Zhang J."/>
            <person name="Wang Z."/>
            <person name="Zhang Y."/>
            <person name="Zhang D."/>
            <person name="Yonezawa T."/>
            <person name="Hasegawa M."/>
            <person name="Zhong Y."/>
            <person name="Liu W."/>
            <person name="Zhang Y."/>
            <person name="Huang Z."/>
            <person name="Zhang S."/>
            <person name="Long R."/>
            <person name="Yang H."/>
            <person name="Wang J."/>
            <person name="Lenstra J.A."/>
            <person name="Cooper D.N."/>
            <person name="Wu Y."/>
            <person name="Wang J."/>
            <person name="Shi P."/>
            <person name="Wang J."/>
            <person name="Liu J."/>
        </authorList>
    </citation>
    <scope>NUCLEOTIDE SEQUENCE [LARGE SCALE GENOMIC DNA]</scope>
    <source>
        <strain evidence="8">yakQH1</strain>
    </source>
</reference>
<keyword evidence="2" id="KW-0547">Nucleotide-binding</keyword>
<dbReference type="GO" id="GO:0042626">
    <property type="term" value="F:ATPase-coupled transmembrane transporter activity"/>
    <property type="evidence" value="ECO:0007669"/>
    <property type="project" value="TreeGrafter"/>
</dbReference>
<proteinExistence type="predicted"/>
<evidence type="ECO:0000256" key="4">
    <source>
        <dbReference type="ARBA" id="ARBA00022989"/>
    </source>
</evidence>
<feature type="transmembrane region" description="Helical" evidence="6">
    <location>
        <begin position="116"/>
        <end position="136"/>
    </location>
</feature>
<keyword evidence="3 7" id="KW-0067">ATP-binding</keyword>
<evidence type="ECO:0000313" key="7">
    <source>
        <dbReference type="EMBL" id="ELR46338.1"/>
    </source>
</evidence>
<evidence type="ECO:0000256" key="6">
    <source>
        <dbReference type="SAM" id="Phobius"/>
    </source>
</evidence>
<protein>
    <submittedName>
        <fullName evidence="7">Putative ATP-binding cassette sub-family C member 13</fullName>
    </submittedName>
</protein>
<evidence type="ECO:0000256" key="3">
    <source>
        <dbReference type="ARBA" id="ARBA00022840"/>
    </source>
</evidence>
<keyword evidence="4 6" id="KW-1133">Transmembrane helix</keyword>
<evidence type="ECO:0000256" key="5">
    <source>
        <dbReference type="ARBA" id="ARBA00023136"/>
    </source>
</evidence>
<evidence type="ECO:0000256" key="2">
    <source>
        <dbReference type="ARBA" id="ARBA00022741"/>
    </source>
</evidence>
<dbReference type="Gene3D" id="1.20.1560.10">
    <property type="entry name" value="ABC transporter type 1, transmembrane domain"/>
    <property type="match status" value="2"/>
</dbReference>
<dbReference type="InterPro" id="IPR050173">
    <property type="entry name" value="ABC_transporter_C-like"/>
</dbReference>
<dbReference type="GO" id="GO:0005524">
    <property type="term" value="F:ATP binding"/>
    <property type="evidence" value="ECO:0007669"/>
    <property type="project" value="UniProtKB-KW"/>
</dbReference>
<name>L8HR61_9CETA</name>
<feature type="non-terminal residue" evidence="7">
    <location>
        <position position="287"/>
    </location>
</feature>
<gene>
    <name evidence="7" type="ORF">M91_10549</name>
</gene>
<dbReference type="GO" id="GO:0016020">
    <property type="term" value="C:membrane"/>
    <property type="evidence" value="ECO:0007669"/>
    <property type="project" value="InterPro"/>
</dbReference>
<keyword evidence="1 6" id="KW-0812">Transmembrane</keyword>
<dbReference type="PANTHER" id="PTHR24223:SF166">
    <property type="entry name" value="MULTIDRUG RESISTANCE-ASSOCIATED PROTEIN 1-LIKE"/>
    <property type="match status" value="1"/>
</dbReference>